<keyword evidence="1" id="KW-0472">Membrane</keyword>
<evidence type="ECO:0000313" key="3">
    <source>
        <dbReference type="Proteomes" id="UP000244855"/>
    </source>
</evidence>
<dbReference type="EMBL" id="KZ805326">
    <property type="protein sequence ID" value="PVI03887.1"/>
    <property type="molecule type" value="Genomic_DNA"/>
</dbReference>
<sequence length="133" mass="13907">MSSVSPALHYTSLVFGTIIFGFGLHYTLLPRAAFGNFGFAPPSSSLTASDQALLDNIMILFGAKDLFVGVSIWAATLAGNRRLMGVNMTALGLCAALDGWVVKRSEGVSPGAEWGHWGYGSVVLGVGSALLWG</sequence>
<feature type="transmembrane region" description="Helical" evidence="1">
    <location>
        <begin position="7"/>
        <end position="28"/>
    </location>
</feature>
<proteinExistence type="predicted"/>
<organism evidence="2 3">
    <name type="scientific">Periconia macrospinosa</name>
    <dbReference type="NCBI Taxonomy" id="97972"/>
    <lineage>
        <taxon>Eukaryota</taxon>
        <taxon>Fungi</taxon>
        <taxon>Dikarya</taxon>
        <taxon>Ascomycota</taxon>
        <taxon>Pezizomycotina</taxon>
        <taxon>Dothideomycetes</taxon>
        <taxon>Pleosporomycetidae</taxon>
        <taxon>Pleosporales</taxon>
        <taxon>Massarineae</taxon>
        <taxon>Periconiaceae</taxon>
        <taxon>Periconia</taxon>
    </lineage>
</organism>
<dbReference type="OrthoDB" id="5216128at2759"/>
<dbReference type="Proteomes" id="UP000244855">
    <property type="component" value="Unassembled WGS sequence"/>
</dbReference>
<feature type="transmembrane region" description="Helical" evidence="1">
    <location>
        <begin position="57"/>
        <end position="76"/>
    </location>
</feature>
<keyword evidence="1" id="KW-0812">Transmembrane</keyword>
<dbReference type="InterPro" id="IPR025363">
    <property type="entry name" value="DUF4267"/>
</dbReference>
<reference evidence="2 3" key="1">
    <citation type="journal article" date="2018" name="Sci. Rep.">
        <title>Comparative genomics provides insights into the lifestyle and reveals functional heterogeneity of dark septate endophytic fungi.</title>
        <authorList>
            <person name="Knapp D.G."/>
            <person name="Nemeth J.B."/>
            <person name="Barry K."/>
            <person name="Hainaut M."/>
            <person name="Henrissat B."/>
            <person name="Johnson J."/>
            <person name="Kuo A."/>
            <person name="Lim J.H.P."/>
            <person name="Lipzen A."/>
            <person name="Nolan M."/>
            <person name="Ohm R.A."/>
            <person name="Tamas L."/>
            <person name="Grigoriev I.V."/>
            <person name="Spatafora J.W."/>
            <person name="Nagy L.G."/>
            <person name="Kovacs G.M."/>
        </authorList>
    </citation>
    <scope>NUCLEOTIDE SEQUENCE [LARGE SCALE GENOMIC DNA]</scope>
    <source>
        <strain evidence="2 3">DSE2036</strain>
    </source>
</reference>
<keyword evidence="3" id="KW-1185">Reference proteome</keyword>
<dbReference type="AlphaFoldDB" id="A0A2V1E050"/>
<accession>A0A2V1E050</accession>
<protein>
    <submittedName>
        <fullName evidence="2">Uncharacterized protein</fullName>
    </submittedName>
</protein>
<evidence type="ECO:0000256" key="1">
    <source>
        <dbReference type="SAM" id="Phobius"/>
    </source>
</evidence>
<gene>
    <name evidence="2" type="ORF">DM02DRAFT_652121</name>
</gene>
<evidence type="ECO:0000313" key="2">
    <source>
        <dbReference type="EMBL" id="PVI03887.1"/>
    </source>
</evidence>
<keyword evidence="1" id="KW-1133">Transmembrane helix</keyword>
<dbReference type="Pfam" id="PF14087">
    <property type="entry name" value="DUF4267"/>
    <property type="match status" value="1"/>
</dbReference>
<name>A0A2V1E050_9PLEO</name>